<dbReference type="SUPFAM" id="SSF140111">
    <property type="entry name" value="Endosomal sorting complex assembly domain"/>
    <property type="match status" value="1"/>
</dbReference>
<dbReference type="OrthoDB" id="10260857at2759"/>
<evidence type="ECO:0000256" key="4">
    <source>
        <dbReference type="ARBA" id="ARBA00022753"/>
    </source>
</evidence>
<dbReference type="KEGG" id="csl:COCSUDRAFT_67088"/>
<evidence type="ECO:0000313" key="9">
    <source>
        <dbReference type="EMBL" id="EIE21111.1"/>
    </source>
</evidence>
<dbReference type="Gene3D" id="3.10.110.10">
    <property type="entry name" value="Ubiquitin Conjugating Enzyme"/>
    <property type="match status" value="1"/>
</dbReference>
<dbReference type="PANTHER" id="PTHR13678:SF2">
    <property type="entry name" value="VACUOLAR PROTEIN SORTING-ASSOCIATED PROTEIN 37A"/>
    <property type="match status" value="1"/>
</dbReference>
<dbReference type="Proteomes" id="UP000007264">
    <property type="component" value="Unassembled WGS sequence"/>
</dbReference>
<dbReference type="InterPro" id="IPR016135">
    <property type="entry name" value="UBQ-conjugating_enzyme/RWD"/>
</dbReference>
<dbReference type="Pfam" id="PF07200">
    <property type="entry name" value="Mod_r"/>
    <property type="match status" value="1"/>
</dbReference>
<evidence type="ECO:0000256" key="1">
    <source>
        <dbReference type="ARBA" id="ARBA00004177"/>
    </source>
</evidence>
<keyword evidence="5 6" id="KW-0653">Protein transport</keyword>
<proteinExistence type="inferred from homology"/>
<evidence type="ECO:0000256" key="6">
    <source>
        <dbReference type="PROSITE-ProRule" id="PRU00646"/>
    </source>
</evidence>
<organism evidence="9 10">
    <name type="scientific">Coccomyxa subellipsoidea (strain C-169)</name>
    <name type="common">Green microalga</name>
    <dbReference type="NCBI Taxonomy" id="574566"/>
    <lineage>
        <taxon>Eukaryota</taxon>
        <taxon>Viridiplantae</taxon>
        <taxon>Chlorophyta</taxon>
        <taxon>core chlorophytes</taxon>
        <taxon>Trebouxiophyceae</taxon>
        <taxon>Trebouxiophyceae incertae sedis</taxon>
        <taxon>Coccomyxaceae</taxon>
        <taxon>Coccomyxa</taxon>
        <taxon>Coccomyxa subellipsoidea</taxon>
    </lineage>
</organism>
<feature type="domain" description="VPS37 C-terminal" evidence="8">
    <location>
        <begin position="224"/>
        <end position="303"/>
    </location>
</feature>
<evidence type="ECO:0000313" key="10">
    <source>
        <dbReference type="Proteomes" id="UP000007264"/>
    </source>
</evidence>
<comment type="similarity">
    <text evidence="2">Belongs to the VPS37 family.</text>
</comment>
<gene>
    <name evidence="9" type="ORF">COCSUDRAFT_67088</name>
</gene>
<evidence type="ECO:0000256" key="7">
    <source>
        <dbReference type="SAM" id="MobiDB-lite"/>
    </source>
</evidence>
<dbReference type="CDD" id="cd11685">
    <property type="entry name" value="UEV_TSG101-like"/>
    <property type="match status" value="1"/>
</dbReference>
<dbReference type="AlphaFoldDB" id="I0YRU2"/>
<dbReference type="SUPFAM" id="SSF54495">
    <property type="entry name" value="UBC-like"/>
    <property type="match status" value="1"/>
</dbReference>
<dbReference type="GO" id="GO:0006612">
    <property type="term" value="P:protein targeting to membrane"/>
    <property type="evidence" value="ECO:0007669"/>
    <property type="project" value="TreeGrafter"/>
</dbReference>
<evidence type="ECO:0000256" key="2">
    <source>
        <dbReference type="ARBA" id="ARBA00007617"/>
    </source>
</evidence>
<dbReference type="InterPro" id="IPR029012">
    <property type="entry name" value="Helix_hairpin_bin_sf"/>
</dbReference>
<sequence>MYPSQERLKQTTELVTEVPGCRPLNRDQSLYEVPVRMRDGRITNLRISLPPNFPHGRPALSVTHPIRHPWVDSAGRLSFPALDGWAPGRSRIAAVVAEASTSLSGQPARSDASPSPQRPSGASPALAPVPRLAASPSRAPTVPSEFQELAAMSMDDLTELLCDEAKYTTFVQKQTAKTHIAQVKAQLRRGNAELARANLAKEGLLGELRNQIAIIRSSEYAAVKESFDEKYKRQQAVIQPLQPSALIATLDRAASQADKDSDQVYESFLKGDVTVDVFVPQYVKARSLFHQRELKKQAAQQTL</sequence>
<dbReference type="GeneID" id="17039093"/>
<dbReference type="GO" id="GO:0006623">
    <property type="term" value="P:protein targeting to vacuole"/>
    <property type="evidence" value="ECO:0007669"/>
    <property type="project" value="TreeGrafter"/>
</dbReference>
<feature type="compositionally biased region" description="Polar residues" evidence="7">
    <location>
        <begin position="101"/>
        <end position="120"/>
    </location>
</feature>
<dbReference type="eggNOG" id="KOG3270">
    <property type="taxonomic scope" value="Eukaryota"/>
</dbReference>
<dbReference type="STRING" id="574566.I0YRU2"/>
<dbReference type="PANTHER" id="PTHR13678">
    <property type="entry name" value="VACUOLAR PROTEIN SORTING-ASSOCIATED PROTEIN 37"/>
    <property type="match status" value="1"/>
</dbReference>
<dbReference type="PROSITE" id="PS51314">
    <property type="entry name" value="VPS37_C"/>
    <property type="match status" value="1"/>
</dbReference>
<comment type="subcellular location">
    <subcellularLocation>
        <location evidence="1">Endosome</location>
    </subcellularLocation>
</comment>
<dbReference type="GO" id="GO:0000813">
    <property type="term" value="C:ESCRT I complex"/>
    <property type="evidence" value="ECO:0007669"/>
    <property type="project" value="TreeGrafter"/>
</dbReference>
<keyword evidence="3 6" id="KW-0813">Transport</keyword>
<reference evidence="9 10" key="1">
    <citation type="journal article" date="2012" name="Genome Biol.">
        <title>The genome of the polar eukaryotic microalga coccomyxa subellipsoidea reveals traits of cold adaptation.</title>
        <authorList>
            <person name="Blanc G."/>
            <person name="Agarkova I."/>
            <person name="Grimwood J."/>
            <person name="Kuo A."/>
            <person name="Brueggeman A."/>
            <person name="Dunigan D."/>
            <person name="Gurnon J."/>
            <person name="Ladunga I."/>
            <person name="Lindquist E."/>
            <person name="Lucas S."/>
            <person name="Pangilinan J."/>
            <person name="Proschold T."/>
            <person name="Salamov A."/>
            <person name="Schmutz J."/>
            <person name="Weeks D."/>
            <person name="Yamada T."/>
            <person name="Claverie J.M."/>
            <person name="Grigoriev I."/>
            <person name="Van Etten J."/>
            <person name="Lomsadze A."/>
            <person name="Borodovsky M."/>
        </authorList>
    </citation>
    <scope>NUCLEOTIDE SEQUENCE [LARGE SCALE GENOMIC DNA]</scope>
    <source>
        <strain evidence="9 10">C-169</strain>
    </source>
</reference>
<dbReference type="GO" id="GO:0043162">
    <property type="term" value="P:ubiquitin-dependent protein catabolic process via the multivesicular body sorting pathway"/>
    <property type="evidence" value="ECO:0007669"/>
    <property type="project" value="TreeGrafter"/>
</dbReference>
<dbReference type="RefSeq" id="XP_005645655.1">
    <property type="nucleotide sequence ID" value="XM_005645598.1"/>
</dbReference>
<evidence type="ECO:0000256" key="5">
    <source>
        <dbReference type="ARBA" id="ARBA00022927"/>
    </source>
</evidence>
<comment type="caution">
    <text evidence="9">The sequence shown here is derived from an EMBL/GenBank/DDBJ whole genome shotgun (WGS) entry which is preliminary data.</text>
</comment>
<keyword evidence="10" id="KW-1185">Reference proteome</keyword>
<protein>
    <recommendedName>
        <fullName evidence="8">VPS37 C-terminal domain-containing protein</fullName>
    </recommendedName>
</protein>
<dbReference type="Gene3D" id="1.10.287.660">
    <property type="entry name" value="Helix hairpin bin"/>
    <property type="match status" value="1"/>
</dbReference>
<evidence type="ECO:0000259" key="8">
    <source>
        <dbReference type="PROSITE" id="PS51314"/>
    </source>
</evidence>
<dbReference type="EMBL" id="AGSI01000013">
    <property type="protein sequence ID" value="EIE21111.1"/>
    <property type="molecule type" value="Genomic_DNA"/>
</dbReference>
<name>I0YRU2_COCSC</name>
<accession>I0YRU2</accession>
<keyword evidence="4" id="KW-0967">Endosome</keyword>
<feature type="region of interest" description="Disordered" evidence="7">
    <location>
        <begin position="101"/>
        <end position="141"/>
    </location>
</feature>
<dbReference type="InterPro" id="IPR037202">
    <property type="entry name" value="ESCRT_assembly_dom"/>
</dbReference>
<dbReference type="InterPro" id="IPR009851">
    <property type="entry name" value="Mod_r"/>
</dbReference>
<evidence type="ECO:0000256" key="3">
    <source>
        <dbReference type="ARBA" id="ARBA00022448"/>
    </source>
</evidence>